<evidence type="ECO:0000313" key="2">
    <source>
        <dbReference type="Proteomes" id="UP000675047"/>
    </source>
</evidence>
<dbReference type="Proteomes" id="UP000675047">
    <property type="component" value="Unassembled WGS sequence"/>
</dbReference>
<proteinExistence type="predicted"/>
<comment type="caution">
    <text evidence="1">The sequence shown here is derived from an EMBL/GenBank/DDBJ whole genome shotgun (WGS) entry which is preliminary data.</text>
</comment>
<reference evidence="1 2" key="1">
    <citation type="submission" date="2021-03" db="EMBL/GenBank/DDBJ databases">
        <title>Flavobacterium Flabelliformis Sp. Nov. And Flavobacterium Geliluteum Sp. Nov., Two Novel Multidrug Resistant Psychrophilic Species Isolated From Antarctica.</title>
        <authorList>
            <person name="Kralova S."/>
            <person name="Busse H.J."/>
            <person name="Bezdicek M."/>
            <person name="Nykrynova M."/>
            <person name="Kroupova E."/>
            <person name="Krsek D."/>
            <person name="Sedlacek I."/>
        </authorList>
    </citation>
    <scope>NUCLEOTIDE SEQUENCE [LARGE SCALE GENOMIC DNA]</scope>
    <source>
        <strain evidence="1 2">P7388</strain>
    </source>
</reference>
<protein>
    <submittedName>
        <fullName evidence="1">Uncharacterized protein</fullName>
    </submittedName>
</protein>
<evidence type="ECO:0000313" key="1">
    <source>
        <dbReference type="EMBL" id="MBP4139965.1"/>
    </source>
</evidence>
<dbReference type="EMBL" id="JAGFBV010000042">
    <property type="protein sequence ID" value="MBP4139965.1"/>
    <property type="molecule type" value="Genomic_DNA"/>
</dbReference>
<dbReference type="AlphaFoldDB" id="A0A940XAI6"/>
<gene>
    <name evidence="1" type="ORF">J3495_17980</name>
</gene>
<organism evidence="1 2">
    <name type="scientific">Flavobacterium geliluteum</name>
    <dbReference type="NCBI Taxonomy" id="2816120"/>
    <lineage>
        <taxon>Bacteria</taxon>
        <taxon>Pseudomonadati</taxon>
        <taxon>Bacteroidota</taxon>
        <taxon>Flavobacteriia</taxon>
        <taxon>Flavobacteriales</taxon>
        <taxon>Flavobacteriaceae</taxon>
        <taxon>Flavobacterium</taxon>
    </lineage>
</organism>
<name>A0A940XAI6_9FLAO</name>
<dbReference type="RefSeq" id="WP_210668185.1">
    <property type="nucleotide sequence ID" value="NZ_JAGFBV010000042.1"/>
</dbReference>
<keyword evidence="2" id="KW-1185">Reference proteome</keyword>
<sequence length="81" mass="9393">MDTHDFNDGMKVTQNGEFGVVVKAESDWPNKYGIIRWDNSRENDLEDWRGQFGTFIQLGGKILDENYSFKFINDDGSLKNK</sequence>
<accession>A0A940XAI6</accession>